<dbReference type="EMBL" id="MRDE01000072">
    <property type="protein sequence ID" value="OMH23564.1"/>
    <property type="molecule type" value="Genomic_DNA"/>
</dbReference>
<dbReference type="PANTHER" id="PTHR21600:SF84">
    <property type="entry name" value="PSEUDOURIDINE SYNTHASE RSUA_RLUA-LIKE DOMAIN-CONTAINING PROTEIN"/>
    <property type="match status" value="1"/>
</dbReference>
<dbReference type="InterPro" id="IPR006145">
    <property type="entry name" value="PsdUridine_synth_RsuA/RluA"/>
</dbReference>
<organism evidence="5 6">
    <name type="scientific">Tersicoccus phoenicis</name>
    <dbReference type="NCBI Taxonomy" id="554083"/>
    <lineage>
        <taxon>Bacteria</taxon>
        <taxon>Bacillati</taxon>
        <taxon>Actinomycetota</taxon>
        <taxon>Actinomycetes</taxon>
        <taxon>Micrococcales</taxon>
        <taxon>Micrococcaceae</taxon>
        <taxon>Tersicoccus</taxon>
    </lineage>
</organism>
<keyword evidence="6" id="KW-1185">Reference proteome</keyword>
<dbReference type="InterPro" id="IPR020103">
    <property type="entry name" value="PsdUridine_synth_cat_dom_sf"/>
</dbReference>
<accession>A0A1R1L7P8</accession>
<dbReference type="GO" id="GO:0000455">
    <property type="term" value="P:enzyme-directed rRNA pseudouridine synthesis"/>
    <property type="evidence" value="ECO:0007669"/>
    <property type="project" value="TreeGrafter"/>
</dbReference>
<dbReference type="STRING" id="554083.BKD30_11630"/>
<dbReference type="SUPFAM" id="SSF55120">
    <property type="entry name" value="Pseudouridine synthase"/>
    <property type="match status" value="1"/>
</dbReference>
<dbReference type="Pfam" id="PF00849">
    <property type="entry name" value="PseudoU_synth_2"/>
    <property type="match status" value="1"/>
</dbReference>
<feature type="domain" description="Pseudouridine synthase RsuA/RluA-like" evidence="4">
    <location>
        <begin position="96"/>
        <end position="252"/>
    </location>
</feature>
<evidence type="ECO:0000313" key="5">
    <source>
        <dbReference type="EMBL" id="OMH23564.1"/>
    </source>
</evidence>
<name>A0A1R1L7P8_9MICC</name>
<dbReference type="PANTHER" id="PTHR21600">
    <property type="entry name" value="MITOCHONDRIAL RNA PSEUDOURIDINE SYNTHASE"/>
    <property type="match status" value="1"/>
</dbReference>
<protein>
    <recommendedName>
        <fullName evidence="2">RNA pseudouridylate synthase</fullName>
    </recommendedName>
    <alternativeName>
        <fullName evidence="3">RNA-uridine isomerase</fullName>
    </alternativeName>
</protein>
<gene>
    <name evidence="5" type="ORF">BKD30_11630</name>
</gene>
<comment type="caution">
    <text evidence="5">The sequence shown here is derived from an EMBL/GenBank/DDBJ whole genome shotgun (WGS) entry which is preliminary data.</text>
</comment>
<dbReference type="InterPro" id="IPR006224">
    <property type="entry name" value="PsdUridine_synth_RluA-like_CS"/>
</dbReference>
<proteinExistence type="predicted"/>
<sequence length="306" mass="34133">MPSPLPVRNGVNATRVRLPDDGPWATALDYLLDRWGHVDPDGIRARFDAGEVSAADGTRLTAATPLTAHTFLWYYRDLPTETPIPFDVDVLHEDDHLLVADKPHFLPTTPGGGFVSESALVRLRVRTGIDDLTPVHRLDRMTAGVVLFAKDPATRGRYQVMFERRQVHKEYEALAGVRPDLALPVTVRSRIEKSRSYLLAREVPGPPNAETVVELDRVLEGEVLECSDPPIGRYRLYPHTGKTHQLRVHMASLGLGIRGDRYYPVLQDEAPDDHGRPLCLLARSIGFTDPITGRDVTYTSRRTLGP</sequence>
<dbReference type="GO" id="GO:0009982">
    <property type="term" value="F:pseudouridine synthase activity"/>
    <property type="evidence" value="ECO:0007669"/>
    <property type="project" value="InterPro"/>
</dbReference>
<dbReference type="GO" id="GO:0140098">
    <property type="term" value="F:catalytic activity, acting on RNA"/>
    <property type="evidence" value="ECO:0007669"/>
    <property type="project" value="UniProtKB-ARBA"/>
</dbReference>
<reference evidence="5 6" key="1">
    <citation type="submission" date="2016-12" db="EMBL/GenBank/DDBJ databases">
        <title>Draft genome of Tersicoccus phoenicis 1P05MA.</title>
        <authorList>
            <person name="Nakajima Y."/>
            <person name="Yoshizawa S."/>
            <person name="Nakamura K."/>
            <person name="Ogura Y."/>
            <person name="Hayashi T."/>
            <person name="Kogure K."/>
        </authorList>
    </citation>
    <scope>NUCLEOTIDE SEQUENCE [LARGE SCALE GENOMIC DNA]</scope>
    <source>
        <strain evidence="5 6">1p05MA</strain>
    </source>
</reference>
<evidence type="ECO:0000259" key="4">
    <source>
        <dbReference type="Pfam" id="PF00849"/>
    </source>
</evidence>
<dbReference type="Gene3D" id="3.30.2350.10">
    <property type="entry name" value="Pseudouridine synthase"/>
    <property type="match status" value="1"/>
</dbReference>
<evidence type="ECO:0000256" key="2">
    <source>
        <dbReference type="ARBA" id="ARBA00031870"/>
    </source>
</evidence>
<evidence type="ECO:0000313" key="6">
    <source>
        <dbReference type="Proteomes" id="UP000187085"/>
    </source>
</evidence>
<dbReference type="GO" id="GO:0003723">
    <property type="term" value="F:RNA binding"/>
    <property type="evidence" value="ECO:0007669"/>
    <property type="project" value="InterPro"/>
</dbReference>
<dbReference type="OrthoDB" id="9807829at2"/>
<comment type="catalytic activity">
    <reaction evidence="1">
        <text>a uridine in RNA = a pseudouridine in RNA</text>
        <dbReference type="Rhea" id="RHEA:48348"/>
        <dbReference type="Rhea" id="RHEA-COMP:12068"/>
        <dbReference type="Rhea" id="RHEA-COMP:12069"/>
        <dbReference type="ChEBI" id="CHEBI:65314"/>
        <dbReference type="ChEBI" id="CHEBI:65315"/>
    </reaction>
</comment>
<dbReference type="InterPro" id="IPR050188">
    <property type="entry name" value="RluA_PseudoU_synthase"/>
</dbReference>
<evidence type="ECO:0000256" key="1">
    <source>
        <dbReference type="ARBA" id="ARBA00000073"/>
    </source>
</evidence>
<dbReference type="PROSITE" id="PS01129">
    <property type="entry name" value="PSI_RLU"/>
    <property type="match status" value="1"/>
</dbReference>
<dbReference type="AlphaFoldDB" id="A0A1R1L7P8"/>
<dbReference type="Proteomes" id="UP000187085">
    <property type="component" value="Unassembled WGS sequence"/>
</dbReference>
<evidence type="ECO:0000256" key="3">
    <source>
        <dbReference type="ARBA" id="ARBA00033164"/>
    </source>
</evidence>
<dbReference type="RefSeq" id="WP_076704804.1">
    <property type="nucleotide sequence ID" value="NZ_MRDE01000072.1"/>
</dbReference>